<proteinExistence type="predicted"/>
<gene>
    <name evidence="1" type="ORF">Pint_01222</name>
</gene>
<dbReference type="EMBL" id="CM047736">
    <property type="protein sequence ID" value="KAJ0051598.1"/>
    <property type="molecule type" value="Genomic_DNA"/>
</dbReference>
<evidence type="ECO:0000313" key="2">
    <source>
        <dbReference type="Proteomes" id="UP001163603"/>
    </source>
</evidence>
<evidence type="ECO:0000313" key="1">
    <source>
        <dbReference type="EMBL" id="KAJ0051598.1"/>
    </source>
</evidence>
<reference evidence="2" key="1">
    <citation type="journal article" date="2023" name="G3 (Bethesda)">
        <title>Genome assembly and association tests identify interacting loci associated with vigor, precocity, and sex in interspecific pistachio rootstocks.</title>
        <authorList>
            <person name="Palmer W."/>
            <person name="Jacygrad E."/>
            <person name="Sagayaradj S."/>
            <person name="Cavanaugh K."/>
            <person name="Han R."/>
            <person name="Bertier L."/>
            <person name="Beede B."/>
            <person name="Kafkas S."/>
            <person name="Golino D."/>
            <person name="Preece J."/>
            <person name="Michelmore R."/>
        </authorList>
    </citation>
    <scope>NUCLEOTIDE SEQUENCE [LARGE SCALE GENOMIC DNA]</scope>
</reference>
<comment type="caution">
    <text evidence="1">The sequence shown here is derived from an EMBL/GenBank/DDBJ whole genome shotgun (WGS) entry which is preliminary data.</text>
</comment>
<dbReference type="Proteomes" id="UP001163603">
    <property type="component" value="Chromosome 1"/>
</dbReference>
<sequence length="563" mass="62674">MDISQHDPNSKPNRSGGPDFELYTIPSNSSWFRWDDIHETERIALKEFFDGSSISRTPKIYKEYRDFMINKYREEPYRRLTFTQVRKSLVGDVSLLHKVFNCLDKWGLINFGAPASDNRDNLEDIKLQDQVRVEEGAPNGVRVGAMPNSLRPLSPPQSAGEGRVLDGENGFKLPLLASYSDVFGDLVKLKGLKCMSCGEKCDSGCYEYCKFLQCPLQFYFRQQGRFIICVKCFKNGNYGENKSMDDFKFNDGNGKNVTHGSTWTEAEILLLLESVMKHGDDWELVAQNVKTKSKLDCISKLIELPFGEFIMGSGRGRGGPDGSTGSTNIATHGLMPSSEHHDTKVEDQVHEQMNETEQNGDAASQEPPAKRIRIASLSDAGGSLIKQVALISTMGGPHITAAAAEAAITALCDESSCPREIFDDNEEAYQVDALETKETSSQSGSQETSTENNEIPLTLRIRAATATALGVAASNAKLLADQEDREIEHLVATMIETQLKKLHCKIKHFEDLELIMEKEYAEMLELKECLVAERIDVLQRALSAGVSKWRDHTYIKSQTGSVV</sequence>
<organism evidence="1 2">
    <name type="scientific">Pistacia integerrima</name>
    <dbReference type="NCBI Taxonomy" id="434235"/>
    <lineage>
        <taxon>Eukaryota</taxon>
        <taxon>Viridiplantae</taxon>
        <taxon>Streptophyta</taxon>
        <taxon>Embryophyta</taxon>
        <taxon>Tracheophyta</taxon>
        <taxon>Spermatophyta</taxon>
        <taxon>Magnoliopsida</taxon>
        <taxon>eudicotyledons</taxon>
        <taxon>Gunneridae</taxon>
        <taxon>Pentapetalae</taxon>
        <taxon>rosids</taxon>
        <taxon>malvids</taxon>
        <taxon>Sapindales</taxon>
        <taxon>Anacardiaceae</taxon>
        <taxon>Pistacia</taxon>
    </lineage>
</organism>
<protein>
    <submittedName>
        <fullName evidence="1">Uncharacterized protein</fullName>
    </submittedName>
</protein>
<name>A0ACC0ZHI5_9ROSI</name>
<keyword evidence="2" id="KW-1185">Reference proteome</keyword>
<accession>A0ACC0ZHI5</accession>